<protein>
    <submittedName>
        <fullName evidence="2">Glycosyl hydrolase family 46</fullName>
    </submittedName>
</protein>
<dbReference type="RefSeq" id="WP_092162250.1">
    <property type="nucleotide sequence ID" value="NZ_FNGA01000004.1"/>
</dbReference>
<proteinExistence type="predicted"/>
<evidence type="ECO:0000313" key="2">
    <source>
        <dbReference type="EMBL" id="SDL38279.1"/>
    </source>
</evidence>
<dbReference type="Gene3D" id="1.10.101.10">
    <property type="entry name" value="PGBD-like superfamily/PGBD"/>
    <property type="match status" value="1"/>
</dbReference>
<dbReference type="InterPro" id="IPR002477">
    <property type="entry name" value="Peptidoglycan-bd-like"/>
</dbReference>
<evidence type="ECO:0000313" key="3">
    <source>
        <dbReference type="Proteomes" id="UP000199053"/>
    </source>
</evidence>
<dbReference type="AlphaFoldDB" id="A0A1G9JL70"/>
<dbReference type="SUPFAM" id="SSF47090">
    <property type="entry name" value="PGBD-like"/>
    <property type="match status" value="1"/>
</dbReference>
<dbReference type="InterPro" id="IPR036365">
    <property type="entry name" value="PGBD-like_sf"/>
</dbReference>
<name>A0A1G9JL70_9BACT</name>
<keyword evidence="3" id="KW-1185">Reference proteome</keyword>
<reference evidence="3" key="1">
    <citation type="submission" date="2016-10" db="EMBL/GenBank/DDBJ databases">
        <authorList>
            <person name="Varghese N."/>
            <person name="Submissions S."/>
        </authorList>
    </citation>
    <scope>NUCLEOTIDE SEQUENCE [LARGE SCALE GENOMIC DNA]</scope>
    <source>
        <strain evidence="3">DSM 16995</strain>
    </source>
</reference>
<feature type="domain" description="Peptidoglycan binding-like" evidence="1">
    <location>
        <begin position="23"/>
        <end position="78"/>
    </location>
</feature>
<dbReference type="Proteomes" id="UP000199053">
    <property type="component" value="Unassembled WGS sequence"/>
</dbReference>
<dbReference type="STRING" id="246191.SAMN05660337_2850"/>
<keyword evidence="2" id="KW-0378">Hydrolase</keyword>
<dbReference type="GO" id="GO:0016787">
    <property type="term" value="F:hydrolase activity"/>
    <property type="evidence" value="ECO:0007669"/>
    <property type="project" value="UniProtKB-KW"/>
</dbReference>
<dbReference type="InterPro" id="IPR036366">
    <property type="entry name" value="PGBDSf"/>
</dbReference>
<dbReference type="EMBL" id="FNGA01000004">
    <property type="protein sequence ID" value="SDL38279.1"/>
    <property type="molecule type" value="Genomic_DNA"/>
</dbReference>
<sequence length="317" mass="34862">MTPTTDINRSLFERAHGGLRLVRGELIRLFQTGLINHDSMNGPADGIFGPGTQKAINSFQQAANMPITGVINGATWTAVTGTDSPSLKDRSLQLTADFEGHGYGKAEGDFDGCGLTWGIIGFTLKHGEVQKILSKISTDHPAILSACFGQHTESVTQMLTQSLKNQMKWARSISVGRNKAKIHPEWAVAFKKLGETLECQAIQLKQVDKYWNIAQKDYAKFNLQTEQGMALCFDIAVQNGGIDHEEESTIKQSINNMPAPSDLDIRLCIADTVAESSRPQYIEDVRRRKRTIASGSGRVHGGRYDTELWGISDIIIS</sequence>
<gene>
    <name evidence="2" type="ORF">SAMN05660337_2850</name>
</gene>
<dbReference type="OrthoDB" id="5395100at2"/>
<accession>A0A1G9JL70</accession>
<dbReference type="Pfam" id="PF01471">
    <property type="entry name" value="PG_binding_1"/>
    <property type="match status" value="1"/>
</dbReference>
<evidence type="ECO:0000259" key="1">
    <source>
        <dbReference type="Pfam" id="PF01471"/>
    </source>
</evidence>
<organism evidence="2 3">
    <name type="scientific">Maridesulfovibrio ferrireducens</name>
    <dbReference type="NCBI Taxonomy" id="246191"/>
    <lineage>
        <taxon>Bacteria</taxon>
        <taxon>Pseudomonadati</taxon>
        <taxon>Thermodesulfobacteriota</taxon>
        <taxon>Desulfovibrionia</taxon>
        <taxon>Desulfovibrionales</taxon>
        <taxon>Desulfovibrionaceae</taxon>
        <taxon>Maridesulfovibrio</taxon>
    </lineage>
</organism>